<evidence type="ECO:0000256" key="3">
    <source>
        <dbReference type="ARBA" id="ARBA00012918"/>
    </source>
</evidence>
<keyword evidence="6" id="KW-0007">Acetylation</keyword>
<protein>
    <recommendedName>
        <fullName evidence="3 6">Glutaminase</fullName>
        <ecNumber evidence="3 6">3.5.1.2</ecNumber>
    </recommendedName>
</protein>
<dbReference type="RefSeq" id="WP_194556956.1">
    <property type="nucleotide sequence ID" value="NZ_JADKMY010000002.1"/>
</dbReference>
<dbReference type="CDD" id="cd07043">
    <property type="entry name" value="STAS_anti-anti-sigma_factors"/>
    <property type="match status" value="1"/>
</dbReference>
<dbReference type="NCBIfam" id="NF002134">
    <property type="entry name" value="PRK00971.1-4"/>
    <property type="match status" value="1"/>
</dbReference>
<evidence type="ECO:0000256" key="1">
    <source>
        <dbReference type="ARBA" id="ARBA00011076"/>
    </source>
</evidence>
<feature type="binding site" evidence="6">
    <location>
        <position position="196"/>
    </location>
    <ligand>
        <name>substrate</name>
    </ligand>
</feature>
<comment type="caution">
    <text evidence="8">The sequence shown here is derived from an EMBL/GenBank/DDBJ whole genome shotgun (WGS) entry which is preliminary data.</text>
</comment>
<dbReference type="InterPro" id="IPR012338">
    <property type="entry name" value="Beta-lactam/transpept-like"/>
</dbReference>
<organism evidence="8 9">
    <name type="scientific">Corynebacterium suicordis DSM 45110</name>
    <dbReference type="NCBI Taxonomy" id="1121369"/>
    <lineage>
        <taxon>Bacteria</taxon>
        <taxon>Bacillati</taxon>
        <taxon>Actinomycetota</taxon>
        <taxon>Actinomycetes</taxon>
        <taxon>Mycobacteriales</taxon>
        <taxon>Corynebacteriaceae</taxon>
        <taxon>Corynebacterium</taxon>
    </lineage>
</organism>
<name>A0ABR9ZK39_9CORY</name>
<dbReference type="InterPro" id="IPR002645">
    <property type="entry name" value="STAS_dom"/>
</dbReference>
<evidence type="ECO:0000313" key="8">
    <source>
        <dbReference type="EMBL" id="MBF4553744.1"/>
    </source>
</evidence>
<evidence type="ECO:0000256" key="6">
    <source>
        <dbReference type="HAMAP-Rule" id="MF_00313"/>
    </source>
</evidence>
<dbReference type="NCBIfam" id="TIGR03814">
    <property type="entry name" value="Gln_ase"/>
    <property type="match status" value="1"/>
</dbReference>
<dbReference type="EMBL" id="JADKMY010000002">
    <property type="protein sequence ID" value="MBF4553744.1"/>
    <property type="molecule type" value="Genomic_DNA"/>
</dbReference>
<dbReference type="Pfam" id="PF04960">
    <property type="entry name" value="Glutaminase"/>
    <property type="match status" value="1"/>
</dbReference>
<proteinExistence type="inferred from homology"/>
<evidence type="ECO:0000313" key="9">
    <source>
        <dbReference type="Proteomes" id="UP000635902"/>
    </source>
</evidence>
<dbReference type="SUPFAM" id="SSF52091">
    <property type="entry name" value="SpoIIaa-like"/>
    <property type="match status" value="1"/>
</dbReference>
<comment type="catalytic activity">
    <reaction evidence="5 6">
        <text>L-glutamine + H2O = L-glutamate + NH4(+)</text>
        <dbReference type="Rhea" id="RHEA:15889"/>
        <dbReference type="ChEBI" id="CHEBI:15377"/>
        <dbReference type="ChEBI" id="CHEBI:28938"/>
        <dbReference type="ChEBI" id="CHEBI:29985"/>
        <dbReference type="ChEBI" id="CHEBI:58359"/>
        <dbReference type="EC" id="3.5.1.2"/>
    </reaction>
</comment>
<feature type="binding site" evidence="6">
    <location>
        <position position="172"/>
    </location>
    <ligand>
        <name>substrate</name>
    </ligand>
</feature>
<evidence type="ECO:0000256" key="4">
    <source>
        <dbReference type="ARBA" id="ARBA00022801"/>
    </source>
</evidence>
<comment type="subunit">
    <text evidence="2 6">Homotetramer.</text>
</comment>
<dbReference type="EC" id="3.5.1.2" evidence="3 6"/>
<feature type="binding site" evidence="6">
    <location>
        <position position="69"/>
    </location>
    <ligand>
        <name>substrate</name>
    </ligand>
</feature>
<accession>A0ABR9ZK39</accession>
<dbReference type="Gene3D" id="3.30.750.24">
    <property type="entry name" value="STAS domain"/>
    <property type="match status" value="1"/>
</dbReference>
<evidence type="ECO:0000259" key="7">
    <source>
        <dbReference type="PROSITE" id="PS50801"/>
    </source>
</evidence>
<dbReference type="Gene3D" id="3.40.710.10">
    <property type="entry name" value="DD-peptidase/beta-lactamase superfamily"/>
    <property type="match status" value="1"/>
</dbReference>
<dbReference type="Pfam" id="PF01740">
    <property type="entry name" value="STAS"/>
    <property type="match status" value="1"/>
</dbReference>
<dbReference type="InterPro" id="IPR036513">
    <property type="entry name" value="STAS_dom_sf"/>
</dbReference>
<keyword evidence="9" id="KW-1185">Reference proteome</keyword>
<evidence type="ECO:0000256" key="2">
    <source>
        <dbReference type="ARBA" id="ARBA00011881"/>
    </source>
</evidence>
<feature type="domain" description="STAS" evidence="7">
    <location>
        <begin position="340"/>
        <end position="412"/>
    </location>
</feature>
<feature type="binding site" evidence="6">
    <location>
        <position position="248"/>
    </location>
    <ligand>
        <name>substrate</name>
    </ligand>
</feature>
<dbReference type="InterPro" id="IPR015868">
    <property type="entry name" value="Glutaminase"/>
</dbReference>
<evidence type="ECO:0000256" key="5">
    <source>
        <dbReference type="ARBA" id="ARBA00049534"/>
    </source>
</evidence>
<comment type="similarity">
    <text evidence="1 6">Belongs to the glutaminase family.</text>
</comment>
<dbReference type="SUPFAM" id="SSF56601">
    <property type="entry name" value="beta-lactamase/transpeptidase-like"/>
    <property type="match status" value="1"/>
</dbReference>
<dbReference type="HAMAP" id="MF_00313">
    <property type="entry name" value="Glutaminase"/>
    <property type="match status" value="1"/>
</dbReference>
<feature type="binding site" evidence="6">
    <location>
        <position position="119"/>
    </location>
    <ligand>
        <name>substrate</name>
    </ligand>
</feature>
<dbReference type="PANTHER" id="PTHR12544:SF29">
    <property type="entry name" value="GLUTAMINASE"/>
    <property type="match status" value="1"/>
</dbReference>
<reference evidence="8 9" key="1">
    <citation type="submission" date="2020-10" db="EMBL/GenBank/DDBJ databases">
        <title>Novel species in genus Corynebacterium.</title>
        <authorList>
            <person name="Zhang G."/>
        </authorList>
    </citation>
    <scope>NUCLEOTIDE SEQUENCE [LARGE SCALE GENOMIC DNA]</scope>
    <source>
        <strain evidence="8 9">DSM 45110</strain>
    </source>
</reference>
<dbReference type="GO" id="GO:0004359">
    <property type="term" value="F:glutaminase activity"/>
    <property type="evidence" value="ECO:0007669"/>
    <property type="project" value="UniProtKB-EC"/>
</dbReference>
<sequence>MKDDIVSEYLKEQLEQLKDNSEGAVADYIPELAHADPEPLSVAFCTVDGQVYAQGLREGDVDLEFSIQSMSKPFAYALALEEHTLDHVAQFVGMEPSGEAFNELSLDGETKRPMNPMINAGAITVNQLINGEESSVEDRVEKILSFFSELAGRELHIDQPTCDSELQTSDRNLSLAHMLRSYGMIQDTAHDAVDSYVQQCSIMVTVSDLSKMAATLANGGTHPVTGKRVCSNEVALQVQSVMASAGMYNGAGRWMASVGLPAKSGVSGGIIGTLPGRLGIAAFSPKLNENGNSVRAKKVFQRLNKHMGLHLMATEKRGRVAVRSITTVEDEKADKGITTVIRLQGDIDFNAAEKIWRAIREHEFESNSVILDLDKVDEINSVGGRMIREFRDRMIAAGMDLTVVDSDGVLAQ</sequence>
<dbReference type="Proteomes" id="UP000635902">
    <property type="component" value="Unassembled WGS sequence"/>
</dbReference>
<dbReference type="PANTHER" id="PTHR12544">
    <property type="entry name" value="GLUTAMINASE"/>
    <property type="match status" value="1"/>
</dbReference>
<keyword evidence="4 6" id="KW-0378">Hydrolase</keyword>
<gene>
    <name evidence="6" type="primary">glsA</name>
    <name evidence="8" type="ORF">IRY30_06590</name>
</gene>
<feature type="binding site" evidence="6">
    <location>
        <position position="165"/>
    </location>
    <ligand>
        <name>substrate</name>
    </ligand>
</feature>
<dbReference type="PROSITE" id="PS50801">
    <property type="entry name" value="STAS"/>
    <property type="match status" value="1"/>
</dbReference>
<feature type="binding site" evidence="6">
    <location>
        <position position="266"/>
    </location>
    <ligand>
        <name>substrate</name>
    </ligand>
</feature>